<gene>
    <name evidence="2" type="ORF">IW245_004184</name>
</gene>
<dbReference type="SUPFAM" id="SSF55729">
    <property type="entry name" value="Acyl-CoA N-acyltransferases (Nat)"/>
    <property type="match status" value="1"/>
</dbReference>
<dbReference type="EMBL" id="JADOUF010000001">
    <property type="protein sequence ID" value="MBG6137990.1"/>
    <property type="molecule type" value="Genomic_DNA"/>
</dbReference>
<comment type="caution">
    <text evidence="2">The sequence shown here is derived from an EMBL/GenBank/DDBJ whole genome shotgun (WGS) entry which is preliminary data.</text>
</comment>
<protein>
    <submittedName>
        <fullName evidence="2">ElaA protein</fullName>
    </submittedName>
</protein>
<dbReference type="Gene3D" id="3.40.630.30">
    <property type="match status" value="1"/>
</dbReference>
<dbReference type="InterPro" id="IPR000182">
    <property type="entry name" value="GNAT_dom"/>
</dbReference>
<proteinExistence type="predicted"/>
<accession>A0A8J7GK65</accession>
<dbReference type="CDD" id="cd04301">
    <property type="entry name" value="NAT_SF"/>
    <property type="match status" value="1"/>
</dbReference>
<dbReference type="AlphaFoldDB" id="A0A8J7GK65"/>
<dbReference type="Proteomes" id="UP000622552">
    <property type="component" value="Unassembled WGS sequence"/>
</dbReference>
<sequence length="153" mass="16363">MILRTAGFAEITTTILYSLLRLRSEVFVVEQNCVYPDLDGRDLEPGTLHVWLAEGEQVTACLRVLDEPDGAARIGRVVVAPAWRGKGLGDQLVAGALTAIGDRPVRLESQSGVTALYARHGFTVSGPDYVEDGIPHTPMFRPAPSSQPPPAGG</sequence>
<dbReference type="Pfam" id="PF13673">
    <property type="entry name" value="Acetyltransf_10"/>
    <property type="match status" value="1"/>
</dbReference>
<evidence type="ECO:0000313" key="3">
    <source>
        <dbReference type="Proteomes" id="UP000622552"/>
    </source>
</evidence>
<name>A0A8J7GK65_9ACTN</name>
<evidence type="ECO:0000313" key="2">
    <source>
        <dbReference type="EMBL" id="MBG6137990.1"/>
    </source>
</evidence>
<dbReference type="RefSeq" id="WP_197004794.1">
    <property type="nucleotide sequence ID" value="NZ_BONS01000017.1"/>
</dbReference>
<evidence type="ECO:0000259" key="1">
    <source>
        <dbReference type="PROSITE" id="PS51186"/>
    </source>
</evidence>
<dbReference type="GO" id="GO:0016747">
    <property type="term" value="F:acyltransferase activity, transferring groups other than amino-acyl groups"/>
    <property type="evidence" value="ECO:0007669"/>
    <property type="project" value="InterPro"/>
</dbReference>
<dbReference type="InterPro" id="IPR016181">
    <property type="entry name" value="Acyl_CoA_acyltransferase"/>
</dbReference>
<organism evidence="2 3">
    <name type="scientific">Longispora fulva</name>
    <dbReference type="NCBI Taxonomy" id="619741"/>
    <lineage>
        <taxon>Bacteria</taxon>
        <taxon>Bacillati</taxon>
        <taxon>Actinomycetota</taxon>
        <taxon>Actinomycetes</taxon>
        <taxon>Micromonosporales</taxon>
        <taxon>Micromonosporaceae</taxon>
        <taxon>Longispora</taxon>
    </lineage>
</organism>
<dbReference type="PROSITE" id="PS51186">
    <property type="entry name" value="GNAT"/>
    <property type="match status" value="1"/>
</dbReference>
<keyword evidence="3" id="KW-1185">Reference proteome</keyword>
<feature type="domain" description="N-acetyltransferase" evidence="1">
    <location>
        <begin position="6"/>
        <end position="144"/>
    </location>
</feature>
<reference evidence="2" key="1">
    <citation type="submission" date="2020-11" db="EMBL/GenBank/DDBJ databases">
        <title>Sequencing the genomes of 1000 actinobacteria strains.</title>
        <authorList>
            <person name="Klenk H.-P."/>
        </authorList>
    </citation>
    <scope>NUCLEOTIDE SEQUENCE</scope>
    <source>
        <strain evidence="2">DSM 45356</strain>
    </source>
</reference>